<dbReference type="Gene3D" id="2.160.20.120">
    <property type="match status" value="1"/>
</dbReference>
<reference evidence="2 3" key="1">
    <citation type="submission" date="2018-01" db="EMBL/GenBank/DDBJ databases">
        <title>Genomic Encyclopedia of Type Strains, Phase I: the one thousand microbial genomes (KMG-I) project.</title>
        <authorList>
            <person name="Goeker M."/>
        </authorList>
    </citation>
    <scope>NUCLEOTIDE SEQUENCE [LARGE SCALE GENOMIC DNA]</scope>
    <source>
        <strain evidence="2 3">DSM 17960</strain>
    </source>
</reference>
<dbReference type="OrthoDB" id="1419485at2"/>
<evidence type="ECO:0000259" key="1">
    <source>
        <dbReference type="Pfam" id="PF10988"/>
    </source>
</evidence>
<sequence length="277" mass="30804">MKKIISVLFILLVSLSFAQKKEKIKGSKIVTVQKKQIENFESIEVYDNLEIFLVKGNECGVEIEADDNLHEAIQFTISGTNLRISTLKDITGAKKLSLRITYTDNFKMVTARNETVISALQDVELDTIIFRGFDKTKLYINAKSKNFDVELDDKSSAELNLKADNSKISLQKSSNLKALIAANNLIVDLYQKSDATIEGDVDALKVRLDNNSNYVGKNLVSKNASITAEGYTTAIINCKLALTLYATGKSQIQIYGDPTFDLKQFSDSAILLKKPSR</sequence>
<evidence type="ECO:0000313" key="3">
    <source>
        <dbReference type="Proteomes" id="UP000237056"/>
    </source>
</evidence>
<evidence type="ECO:0000313" key="2">
    <source>
        <dbReference type="EMBL" id="POS02044.1"/>
    </source>
</evidence>
<dbReference type="Proteomes" id="UP000237056">
    <property type="component" value="Unassembled WGS sequence"/>
</dbReference>
<feature type="domain" description="Putative auto-transporter adhesin head GIN" evidence="1">
    <location>
        <begin position="39"/>
        <end position="258"/>
    </location>
</feature>
<dbReference type="InterPro" id="IPR021255">
    <property type="entry name" value="DUF2807"/>
</dbReference>
<name>A0A2S4N8M4_9FLAO</name>
<keyword evidence="3" id="KW-1185">Reference proteome</keyword>
<dbReference type="AlphaFoldDB" id="A0A2S4N8M4"/>
<dbReference type="RefSeq" id="WP_103725814.1">
    <property type="nucleotide sequence ID" value="NZ_PQNY01000006.1"/>
</dbReference>
<protein>
    <submittedName>
        <fullName evidence="2">Putative autotransporter adhesin-like protein</fullName>
    </submittedName>
</protein>
<proteinExistence type="predicted"/>
<dbReference type="Pfam" id="PF10988">
    <property type="entry name" value="DUF2807"/>
    <property type="match status" value="1"/>
</dbReference>
<dbReference type="EMBL" id="PQNY01000006">
    <property type="protein sequence ID" value="POS02044.1"/>
    <property type="molecule type" value="Genomic_DNA"/>
</dbReference>
<gene>
    <name evidence="2" type="ORF">Q361_106107</name>
</gene>
<accession>A0A2S4N8M4</accession>
<organism evidence="2 3">
    <name type="scientific">Flavobacterium croceum DSM 17960</name>
    <dbReference type="NCBI Taxonomy" id="1121886"/>
    <lineage>
        <taxon>Bacteria</taxon>
        <taxon>Pseudomonadati</taxon>
        <taxon>Bacteroidota</taxon>
        <taxon>Flavobacteriia</taxon>
        <taxon>Flavobacteriales</taxon>
        <taxon>Flavobacteriaceae</taxon>
        <taxon>Flavobacterium</taxon>
    </lineage>
</organism>
<comment type="caution">
    <text evidence="2">The sequence shown here is derived from an EMBL/GenBank/DDBJ whole genome shotgun (WGS) entry which is preliminary data.</text>
</comment>